<dbReference type="OrthoDB" id="5773047at2"/>
<sequence length="70" mass="8283">MDTQYRKHQFVTDPKGEKVAVIIPINDYKKMMDELDELEDIRLYDESKVSDSGERISISDYLKKRSLDNE</sequence>
<dbReference type="AlphaFoldDB" id="A0A1I7AG43"/>
<evidence type="ECO:0000313" key="2">
    <source>
        <dbReference type="Proteomes" id="UP000199673"/>
    </source>
</evidence>
<organism evidence="1 2">
    <name type="scientific">Algoriphagus locisalis</name>
    <dbReference type="NCBI Taxonomy" id="305507"/>
    <lineage>
        <taxon>Bacteria</taxon>
        <taxon>Pseudomonadati</taxon>
        <taxon>Bacteroidota</taxon>
        <taxon>Cytophagia</taxon>
        <taxon>Cytophagales</taxon>
        <taxon>Cyclobacteriaceae</taxon>
        <taxon>Algoriphagus</taxon>
    </lineage>
</organism>
<reference evidence="2" key="1">
    <citation type="submission" date="2016-10" db="EMBL/GenBank/DDBJ databases">
        <authorList>
            <person name="Varghese N."/>
            <person name="Submissions S."/>
        </authorList>
    </citation>
    <scope>NUCLEOTIDE SEQUENCE [LARGE SCALE GENOMIC DNA]</scope>
    <source>
        <strain evidence="2">DSM 23445</strain>
    </source>
</reference>
<name>A0A1I7AG43_9BACT</name>
<protein>
    <recommendedName>
        <fullName evidence="3">Antitoxin Phd_YefM, type II toxin-antitoxin system</fullName>
    </recommendedName>
</protein>
<dbReference type="STRING" id="305507.SAMN04489724_1939"/>
<evidence type="ECO:0000313" key="1">
    <source>
        <dbReference type="EMBL" id="SFT73863.1"/>
    </source>
</evidence>
<keyword evidence="2" id="KW-1185">Reference proteome</keyword>
<proteinExistence type="predicted"/>
<gene>
    <name evidence="1" type="ORF">SAMN04489724_1939</name>
</gene>
<dbReference type="RefSeq" id="WP_091692454.1">
    <property type="nucleotide sequence ID" value="NZ_FPBF01000002.1"/>
</dbReference>
<accession>A0A1I7AG43</accession>
<dbReference type="EMBL" id="FPBF01000002">
    <property type="protein sequence ID" value="SFT73863.1"/>
    <property type="molecule type" value="Genomic_DNA"/>
</dbReference>
<evidence type="ECO:0008006" key="3">
    <source>
        <dbReference type="Google" id="ProtNLM"/>
    </source>
</evidence>
<dbReference type="Proteomes" id="UP000199673">
    <property type="component" value="Unassembled WGS sequence"/>
</dbReference>